<name>A0A8J8PED3_9EURY</name>
<gene>
    <name evidence="6" type="ORF">EGH24_01965</name>
</gene>
<accession>A0A8J8PED3</accession>
<dbReference type="CDD" id="cd13966">
    <property type="entry name" value="PT_UbiA_4"/>
    <property type="match status" value="1"/>
</dbReference>
<dbReference type="RefSeq" id="WP_142978498.1">
    <property type="nucleotide sequence ID" value="NZ_RKLU01000001.1"/>
</dbReference>
<feature type="transmembrane region" description="Helical" evidence="5">
    <location>
        <begin position="52"/>
        <end position="75"/>
    </location>
</feature>
<feature type="transmembrane region" description="Helical" evidence="5">
    <location>
        <begin position="30"/>
        <end position="46"/>
    </location>
</feature>
<reference evidence="6" key="1">
    <citation type="submission" date="2019-02" db="EMBL/GenBank/DDBJ databases">
        <title>Halonotius sp. a new haloarchaeum isolated from saline soil.</title>
        <authorList>
            <person name="Duran-Viseras A."/>
            <person name="Sanchez-Porro C."/>
            <person name="Ventosa A."/>
        </authorList>
    </citation>
    <scope>NUCLEOTIDE SEQUENCE</scope>
    <source>
        <strain evidence="6">F15B</strain>
    </source>
</reference>
<sequence length="297" mass="31951">MAVTTDGTVTGDDALADQLRYLLTLSRPRFWFYLAGPVVVGVAAAARSVPELFLPVGFALFAYFLFPANVLLYGVNDIFDADIDTENPKKTDKEARWQGDRLVVATVIASGLLAVPLFALTSAAVWPWLAGFLLLAVEYSAPPARFKTTPILDSLSNGLYILPGVAAYTAVAGSQPPALAVVGAWLWTMGMHTFSAIPDIEPDRRAGIRTTATWLGERRTYSYVAACWLAAAVAFGLVDPRLGALIGVYPVFVAWVAGSSVAVDRAYWWFPALNTAVGALFTLGLLWRIVPPAEVLP</sequence>
<organism evidence="6 7">
    <name type="scientific">Halonotius terrestris</name>
    <dbReference type="NCBI Taxonomy" id="2487750"/>
    <lineage>
        <taxon>Archaea</taxon>
        <taxon>Methanobacteriati</taxon>
        <taxon>Methanobacteriota</taxon>
        <taxon>Stenosarchaea group</taxon>
        <taxon>Halobacteria</taxon>
        <taxon>Halobacteriales</taxon>
        <taxon>Haloferacaceae</taxon>
        <taxon>Halonotius</taxon>
    </lineage>
</organism>
<evidence type="ECO:0000256" key="5">
    <source>
        <dbReference type="SAM" id="Phobius"/>
    </source>
</evidence>
<dbReference type="Pfam" id="PF01040">
    <property type="entry name" value="UbiA"/>
    <property type="match status" value="1"/>
</dbReference>
<evidence type="ECO:0000313" key="7">
    <source>
        <dbReference type="Proteomes" id="UP000705823"/>
    </source>
</evidence>
<keyword evidence="3 5" id="KW-1133">Transmembrane helix</keyword>
<dbReference type="Gene3D" id="1.10.357.140">
    <property type="entry name" value="UbiA prenyltransferase"/>
    <property type="match status" value="1"/>
</dbReference>
<dbReference type="GO" id="GO:0005886">
    <property type="term" value="C:plasma membrane"/>
    <property type="evidence" value="ECO:0007669"/>
    <property type="project" value="UniProtKB-SubCell"/>
</dbReference>
<dbReference type="NCBIfam" id="NF009516">
    <property type="entry name" value="PRK12875.1"/>
    <property type="match status" value="1"/>
</dbReference>
<proteinExistence type="predicted"/>
<keyword evidence="2 5" id="KW-0812">Transmembrane</keyword>
<dbReference type="PANTHER" id="PTHR42723">
    <property type="entry name" value="CHLOROPHYLL SYNTHASE"/>
    <property type="match status" value="1"/>
</dbReference>
<dbReference type="InterPro" id="IPR050475">
    <property type="entry name" value="Prenyltransferase_related"/>
</dbReference>
<feature type="transmembrane region" description="Helical" evidence="5">
    <location>
        <begin position="244"/>
        <end position="263"/>
    </location>
</feature>
<dbReference type="EMBL" id="RKLU01000001">
    <property type="protein sequence ID" value="TQQ83581.1"/>
    <property type="molecule type" value="Genomic_DNA"/>
</dbReference>
<comment type="caution">
    <text evidence="6">The sequence shown here is derived from an EMBL/GenBank/DDBJ whole genome shotgun (WGS) entry which is preliminary data.</text>
</comment>
<dbReference type="InterPro" id="IPR044878">
    <property type="entry name" value="UbiA_sf"/>
</dbReference>
<comment type="subcellular location">
    <subcellularLocation>
        <location evidence="1">Cell membrane</location>
        <topology evidence="1">Multi-pass membrane protein</topology>
    </subcellularLocation>
</comment>
<dbReference type="InterPro" id="IPR000537">
    <property type="entry name" value="UbiA_prenyltransferase"/>
</dbReference>
<feature type="transmembrane region" description="Helical" evidence="5">
    <location>
        <begin position="221"/>
        <end position="238"/>
    </location>
</feature>
<feature type="transmembrane region" description="Helical" evidence="5">
    <location>
        <begin position="270"/>
        <end position="290"/>
    </location>
</feature>
<evidence type="ECO:0000256" key="4">
    <source>
        <dbReference type="ARBA" id="ARBA00023136"/>
    </source>
</evidence>
<dbReference type="GO" id="GO:0016765">
    <property type="term" value="F:transferase activity, transferring alkyl or aryl (other than methyl) groups"/>
    <property type="evidence" value="ECO:0007669"/>
    <property type="project" value="InterPro"/>
</dbReference>
<evidence type="ECO:0000256" key="3">
    <source>
        <dbReference type="ARBA" id="ARBA00022989"/>
    </source>
</evidence>
<evidence type="ECO:0000313" key="6">
    <source>
        <dbReference type="EMBL" id="TQQ83581.1"/>
    </source>
</evidence>
<keyword evidence="7" id="KW-1185">Reference proteome</keyword>
<evidence type="ECO:0000256" key="1">
    <source>
        <dbReference type="ARBA" id="ARBA00004651"/>
    </source>
</evidence>
<keyword evidence="4 5" id="KW-0472">Membrane</keyword>
<feature type="transmembrane region" description="Helical" evidence="5">
    <location>
        <begin position="102"/>
        <end position="119"/>
    </location>
</feature>
<dbReference type="Gene3D" id="1.20.120.1780">
    <property type="entry name" value="UbiA prenyltransferase"/>
    <property type="match status" value="1"/>
</dbReference>
<dbReference type="OrthoDB" id="305381at2157"/>
<dbReference type="Proteomes" id="UP000705823">
    <property type="component" value="Unassembled WGS sequence"/>
</dbReference>
<dbReference type="PANTHER" id="PTHR42723:SF1">
    <property type="entry name" value="CHLOROPHYLL SYNTHASE, CHLOROPLASTIC"/>
    <property type="match status" value="1"/>
</dbReference>
<dbReference type="AlphaFoldDB" id="A0A8J8PED3"/>
<protein>
    <submittedName>
        <fullName evidence="6">Prenyltransferase</fullName>
    </submittedName>
</protein>
<evidence type="ECO:0000256" key="2">
    <source>
        <dbReference type="ARBA" id="ARBA00022692"/>
    </source>
</evidence>